<feature type="chain" id="PRO_5037113444" description="RHS repeat-associated protein" evidence="3">
    <location>
        <begin position="21"/>
        <end position="1894"/>
    </location>
</feature>
<evidence type="ECO:0000259" key="4">
    <source>
        <dbReference type="Pfam" id="PF24595"/>
    </source>
</evidence>
<keyword evidence="3" id="KW-0732">Signal</keyword>
<feature type="domain" description="Teneurin-like YD-shell" evidence="5">
    <location>
        <begin position="255"/>
        <end position="441"/>
    </location>
</feature>
<evidence type="ECO:0000259" key="5">
    <source>
        <dbReference type="Pfam" id="PF25023"/>
    </source>
</evidence>
<dbReference type="EMBL" id="JACWZY010000004">
    <property type="protein sequence ID" value="MBD2700492.1"/>
    <property type="molecule type" value="Genomic_DNA"/>
</dbReference>
<dbReference type="InterPro" id="IPR006530">
    <property type="entry name" value="YD"/>
</dbReference>
<proteinExistence type="predicted"/>
<keyword evidence="1" id="KW-0677">Repeat</keyword>
<dbReference type="PANTHER" id="PTHR32305">
    <property type="match status" value="1"/>
</dbReference>
<protein>
    <recommendedName>
        <fullName evidence="8">RHS repeat-associated protein</fullName>
    </recommendedName>
</protein>
<feature type="compositionally biased region" description="Basic and acidic residues" evidence="2">
    <location>
        <begin position="1154"/>
        <end position="1163"/>
    </location>
</feature>
<gene>
    <name evidence="6" type="ORF">IC229_07590</name>
</gene>
<feature type="domain" description="DUF7619" evidence="4">
    <location>
        <begin position="1314"/>
        <end position="1366"/>
    </location>
</feature>
<dbReference type="InterPro" id="IPR022385">
    <property type="entry name" value="Rhs_assc_core"/>
</dbReference>
<name>A0A926XUI9_9BACT</name>
<evidence type="ECO:0000313" key="7">
    <source>
        <dbReference type="Proteomes" id="UP000598820"/>
    </source>
</evidence>
<dbReference type="Gene3D" id="2.180.10.10">
    <property type="entry name" value="RHS repeat-associated core"/>
    <property type="match status" value="3"/>
</dbReference>
<keyword evidence="7" id="KW-1185">Reference proteome</keyword>
<accession>A0A926XUI9</accession>
<comment type="caution">
    <text evidence="6">The sequence shown here is derived from an EMBL/GenBank/DDBJ whole genome shotgun (WGS) entry which is preliminary data.</text>
</comment>
<dbReference type="InterPro" id="IPR055353">
    <property type="entry name" value="DUF7619"/>
</dbReference>
<evidence type="ECO:0000256" key="1">
    <source>
        <dbReference type="ARBA" id="ARBA00022737"/>
    </source>
</evidence>
<organism evidence="6 7">
    <name type="scientific">Spirosoma profusum</name>
    <dbReference type="NCBI Taxonomy" id="2771354"/>
    <lineage>
        <taxon>Bacteria</taxon>
        <taxon>Pseudomonadati</taxon>
        <taxon>Bacteroidota</taxon>
        <taxon>Cytophagia</taxon>
        <taxon>Cytophagales</taxon>
        <taxon>Cytophagaceae</taxon>
        <taxon>Spirosoma</taxon>
    </lineage>
</organism>
<feature type="domain" description="Teneurin-like YD-shell" evidence="5">
    <location>
        <begin position="646"/>
        <end position="738"/>
    </location>
</feature>
<dbReference type="RefSeq" id="WP_190886344.1">
    <property type="nucleotide sequence ID" value="NZ_JACWZY010000004.1"/>
</dbReference>
<dbReference type="InterPro" id="IPR056823">
    <property type="entry name" value="TEN-like_YD-shell"/>
</dbReference>
<feature type="domain" description="Teneurin-like YD-shell" evidence="5">
    <location>
        <begin position="458"/>
        <end position="597"/>
    </location>
</feature>
<dbReference type="NCBIfam" id="TIGR03696">
    <property type="entry name" value="Rhs_assc_core"/>
    <property type="match status" value="1"/>
</dbReference>
<feature type="region of interest" description="Disordered" evidence="2">
    <location>
        <begin position="1150"/>
        <end position="1188"/>
    </location>
</feature>
<dbReference type="Pfam" id="PF25023">
    <property type="entry name" value="TEN_YD-shell"/>
    <property type="match status" value="4"/>
</dbReference>
<dbReference type="NCBIfam" id="TIGR01643">
    <property type="entry name" value="YD_repeat_2x"/>
    <property type="match status" value="7"/>
</dbReference>
<dbReference type="InterPro" id="IPR050708">
    <property type="entry name" value="T6SS_VgrG/RHS"/>
</dbReference>
<dbReference type="Proteomes" id="UP000598820">
    <property type="component" value="Unassembled WGS sequence"/>
</dbReference>
<sequence>MRLFFLTVFMSLGWLLLAEAQTIPRPNIAAPQGLAVNSYTGNLFVQRNEQSLRGTGYRIYQSFYYNAAQDTLNYGYGHGWSFYYNIFYQEAASQVIIYRADAKKDTFLLSGNTYHSPAGVFDVLTKTGSQFTLTMKDGQQYIFADASHKKITRMQDANGNFVTISYTSGNPTQITNSSGRSLLLTWTNGLLTEAKDSSEPTKKFTYQYSAAKDLVTVLDPLQGRKTFVYSKHYLIRLNDENNSPVVINYYGNGGKVKQITSCNTEQRFSYLNNPRKTYVTQKAESGNVITGYSFDAAGRLSGITDPDGNKAELGYDANNNLVSQKDFDGFTTLISYNSQGDVVKKTDPIGSTTEFTYEAVHKKPAVIKDKRGNFSAISYDTRGNVSSLTKPGGAVENYTYDVAGRQLMAKTATNNPISFSYNTSGDLVKTLFPIGTMQYDYSGSCCGVSKVIDATGRTLEMNYDLMNRLKEIKDPLNNIKKYDYDPVGNVTRETDANGNERNYQYDGLSRLTGITKGSAAWTFDYNSQGKLSATKDARGNTMLYKYDKKNRLIQETDPLSNNVRYEYDSGGNLIKRIDPNGNTVTYAYDKIGRLIEKVYPGNTDKYSYDDAGNVISAYNNNIAYTFQYDNQNRLVRKNILTWGKSLAYTYDAAGNRATMTNQDGGVTTYAYDANNRLSQLTDPANLTANFTYDNAGRITKQTNGNATFTTYHYDAAGRLDSLINWANNTVKLSYFYYTFDKVGNRKTMQDKRGLTTYTYDAMNQLTSVVYGNGDTESYVLDAVGNRLQQTKNSSIITYSYNAADQMQTAGPSSFSYDANGNTTREQNSRDKVYRYDGENRLIETQFSPQRKIAYRYDPFGDRIEREDTLSVVTKLIYDEGRLLSELSNTNVTQNRYTPGIGLNSWLHVNTGGSTFFYNQDGVNSVTEITSANGTVLNQYAYDAYGNVKNSSESVPNQRLYGGRLQDSQTKQIDHGPRVYNPETGRFQSRDHEDVGVVAPGSWTNLYKYVDDNPTNNIDLSDAPNRRIVDAPSDKFSPPSRWDRLKDSPLLDKAKKWGTWDNAKKAGKWAGYASDAKDAYDLGKAINCAFNNQKDRDVPDELWRNNPDQALRDYIDKNKDYGHVRDAHAVLGYAGNLFYGLIPFVDPIAPSSDPCKPKDPEGSKDPLPNSPNGDPTRIPQINPSDPNEIVGPAGYDSTYRWVALKQNLPYKVLFENDPDFATAPAQNVTVYVPIHPKLNPASLRIGDFGFGSFNFSVPPNTSVYTNRLDVRDSLGVFVDVTAGVDIANRRAFWIFQSIDPATGLSATLPANSGFLPVNDTTRHNGEGYVTFTLQASALAQTRDTVTAQASIIFDSEETIKTNKWVNTVDARAPSSQITALPPTSTSTAIALSWEGQEDSGGSGLRTYDLYVSENNGPFTLYQADLTGLSTSYVGNTGSNYRFYTLASDNVGNKEIPPINADAQITIGCVTPTVSITPTSATLTCTSPTASLSAVGSGSFQWSTGATTTSISVSTAGAYSVTLTTVNGCTATASIAVSAAQTAPAVSINPSSTTLTCFSPTASLSAVGTGSVRWSTGATTSSISVSVAGTYSVTLTNANGCTATASIVVSAAQAPPTVSISPSSSTLTCATPAVSLTTVGVGTVRWSTGATTSTISVSVAGTYSVTLTNANGCTATTSTVVGSTQAPPTVSISPSSATLSCASPTASLSAIGTGSVRWSTGATTASISVSTAGTYSVTLTNASGCSATASTMVSGNVSSVSINPSSATLTCATPAASLTAVGAGTVRWSTGATTSTISVSIAGTYSVTLTNASGCTTTASATVATSSRPILNTVKNGNWNDPTTWSCGRIPVAGDIAVIQHLVTVPASYTGSALIIRYSAGGKVIYGAGSKIRLVP</sequence>
<feature type="signal peptide" evidence="3">
    <location>
        <begin position="1"/>
        <end position="20"/>
    </location>
</feature>
<evidence type="ECO:0008006" key="8">
    <source>
        <dbReference type="Google" id="ProtNLM"/>
    </source>
</evidence>
<evidence type="ECO:0000256" key="3">
    <source>
        <dbReference type="SAM" id="SignalP"/>
    </source>
</evidence>
<feature type="domain" description="Teneurin-like YD-shell" evidence="5">
    <location>
        <begin position="746"/>
        <end position="1013"/>
    </location>
</feature>
<dbReference type="Pfam" id="PF24595">
    <property type="entry name" value="DUF7619"/>
    <property type="match status" value="1"/>
</dbReference>
<evidence type="ECO:0000313" key="6">
    <source>
        <dbReference type="EMBL" id="MBD2700492.1"/>
    </source>
</evidence>
<dbReference type="PANTHER" id="PTHR32305:SF15">
    <property type="entry name" value="PROTEIN RHSA-RELATED"/>
    <property type="match status" value="1"/>
</dbReference>
<reference evidence="6" key="1">
    <citation type="submission" date="2020-09" db="EMBL/GenBank/DDBJ databases">
        <authorList>
            <person name="Kim M.K."/>
        </authorList>
    </citation>
    <scope>NUCLEOTIDE SEQUENCE</scope>
    <source>
        <strain evidence="6">BT702</strain>
    </source>
</reference>
<evidence type="ECO:0000256" key="2">
    <source>
        <dbReference type="SAM" id="MobiDB-lite"/>
    </source>
</evidence>